<evidence type="ECO:0000256" key="13">
    <source>
        <dbReference type="ARBA" id="ARBA00023242"/>
    </source>
</evidence>
<dbReference type="Gene3D" id="3.30.420.10">
    <property type="entry name" value="Ribonuclease H-like superfamily/Ribonuclease H"/>
    <property type="match status" value="1"/>
</dbReference>
<reference evidence="16" key="1">
    <citation type="submission" date="2020-05" db="EMBL/GenBank/DDBJ databases">
        <title>Evolutionary and genomic comparisons of hybrid uninucleate and nonhybrid Rhizoctonia fungi.</title>
        <authorList>
            <person name="Li C."/>
            <person name="Chen X."/>
        </authorList>
    </citation>
    <scope>NUCLEOTIDE SEQUENCE</scope>
    <source>
        <strain evidence="16">AG-1 IA</strain>
    </source>
</reference>
<dbReference type="PROSITE" id="PS50994">
    <property type="entry name" value="INTEGRASE"/>
    <property type="match status" value="1"/>
</dbReference>
<gene>
    <name evidence="16" type="ORF">RhiXN_10736</name>
</gene>
<dbReference type="InterPro" id="IPR012337">
    <property type="entry name" value="RNaseH-like_sf"/>
</dbReference>
<keyword evidence="2" id="KW-0645">Protease</keyword>
<organism evidence="16 17">
    <name type="scientific">Rhizoctonia solani</name>
    <dbReference type="NCBI Taxonomy" id="456999"/>
    <lineage>
        <taxon>Eukaryota</taxon>
        <taxon>Fungi</taxon>
        <taxon>Dikarya</taxon>
        <taxon>Basidiomycota</taxon>
        <taxon>Agaricomycotina</taxon>
        <taxon>Agaricomycetes</taxon>
        <taxon>Cantharellales</taxon>
        <taxon>Ceratobasidiaceae</taxon>
        <taxon>Rhizoctonia</taxon>
    </lineage>
</organism>
<keyword evidence="11" id="KW-0238">DNA-binding</keyword>
<evidence type="ECO:0000256" key="1">
    <source>
        <dbReference type="ARBA" id="ARBA00004123"/>
    </source>
</evidence>
<dbReference type="SUPFAM" id="SSF54160">
    <property type="entry name" value="Chromo domain-like"/>
    <property type="match status" value="1"/>
</dbReference>
<keyword evidence="6" id="KW-0460">Magnesium</keyword>
<dbReference type="InterPro" id="IPR016197">
    <property type="entry name" value="Chromo-like_dom_sf"/>
</dbReference>
<dbReference type="EMBL" id="CP059671">
    <property type="protein sequence ID" value="QRW25660.1"/>
    <property type="molecule type" value="Genomic_DNA"/>
</dbReference>
<dbReference type="InterPro" id="IPR041588">
    <property type="entry name" value="Integrase_H2C2"/>
</dbReference>
<keyword evidence="12" id="KW-0233">DNA recombination</keyword>
<keyword evidence="4" id="KW-0064">Aspartyl protease</keyword>
<dbReference type="GO" id="GO:0003887">
    <property type="term" value="F:DNA-directed DNA polymerase activity"/>
    <property type="evidence" value="ECO:0007669"/>
    <property type="project" value="UniProtKB-KW"/>
</dbReference>
<dbReference type="PROSITE" id="PS50013">
    <property type="entry name" value="CHROMO_2"/>
    <property type="match status" value="1"/>
</dbReference>
<evidence type="ECO:0000256" key="8">
    <source>
        <dbReference type="ARBA" id="ARBA00022908"/>
    </source>
</evidence>
<evidence type="ECO:0000313" key="16">
    <source>
        <dbReference type="EMBL" id="QRW25660.1"/>
    </source>
</evidence>
<dbReference type="InterPro" id="IPR023780">
    <property type="entry name" value="Chromo_domain"/>
</dbReference>
<proteinExistence type="predicted"/>
<dbReference type="InterPro" id="IPR050951">
    <property type="entry name" value="Retrovirus_Pol_polyprotein"/>
</dbReference>
<dbReference type="Pfam" id="PF17921">
    <property type="entry name" value="Integrase_H2C2"/>
    <property type="match status" value="1"/>
</dbReference>
<dbReference type="SMART" id="SM00298">
    <property type="entry name" value="CHROMO"/>
    <property type="match status" value="1"/>
</dbReference>
<dbReference type="GO" id="GO:0003964">
    <property type="term" value="F:RNA-directed DNA polymerase activity"/>
    <property type="evidence" value="ECO:0007669"/>
    <property type="project" value="UniProtKB-KW"/>
</dbReference>
<evidence type="ECO:0000313" key="17">
    <source>
        <dbReference type="Proteomes" id="UP000650533"/>
    </source>
</evidence>
<evidence type="ECO:0000256" key="7">
    <source>
        <dbReference type="ARBA" id="ARBA00022884"/>
    </source>
</evidence>
<comment type="subcellular location">
    <subcellularLocation>
        <location evidence="1">Nucleus</location>
    </subcellularLocation>
</comment>
<dbReference type="GO" id="GO:0046872">
    <property type="term" value="F:metal ion binding"/>
    <property type="evidence" value="ECO:0007669"/>
    <property type="project" value="UniProtKB-KW"/>
</dbReference>
<evidence type="ECO:0000256" key="2">
    <source>
        <dbReference type="ARBA" id="ARBA00022670"/>
    </source>
</evidence>
<dbReference type="KEGG" id="rsx:RhiXN_10736"/>
<keyword evidence="10" id="KW-0808">Transferase</keyword>
<keyword evidence="13" id="KW-0539">Nucleus</keyword>
<dbReference type="InterPro" id="IPR023779">
    <property type="entry name" value="Chromodomain_CS"/>
</dbReference>
<evidence type="ECO:0000256" key="9">
    <source>
        <dbReference type="ARBA" id="ARBA00022918"/>
    </source>
</evidence>
<dbReference type="Pfam" id="PF00385">
    <property type="entry name" value="Chromo"/>
    <property type="match status" value="1"/>
</dbReference>
<evidence type="ECO:0000256" key="5">
    <source>
        <dbReference type="ARBA" id="ARBA00022801"/>
    </source>
</evidence>
<dbReference type="GeneID" id="67033015"/>
<dbReference type="FunFam" id="3.30.420.10:FF:000032">
    <property type="entry name" value="Retrovirus-related Pol polyprotein from transposon 297-like Protein"/>
    <property type="match status" value="1"/>
</dbReference>
<keyword evidence="9" id="KW-0695">RNA-directed DNA polymerase</keyword>
<evidence type="ECO:0000256" key="6">
    <source>
        <dbReference type="ARBA" id="ARBA00022842"/>
    </source>
</evidence>
<evidence type="ECO:0000256" key="3">
    <source>
        <dbReference type="ARBA" id="ARBA00022723"/>
    </source>
</evidence>
<evidence type="ECO:0000256" key="11">
    <source>
        <dbReference type="ARBA" id="ARBA00023125"/>
    </source>
</evidence>
<dbReference type="Gene3D" id="2.40.50.40">
    <property type="match status" value="1"/>
</dbReference>
<dbReference type="GO" id="GO:0006338">
    <property type="term" value="P:chromatin remodeling"/>
    <property type="evidence" value="ECO:0007669"/>
    <property type="project" value="UniProtKB-ARBA"/>
</dbReference>
<dbReference type="InterPro" id="IPR056924">
    <property type="entry name" value="SH3_Tf2-1"/>
</dbReference>
<evidence type="ECO:0000259" key="14">
    <source>
        <dbReference type="PROSITE" id="PS50013"/>
    </source>
</evidence>
<keyword evidence="5" id="KW-0378">Hydrolase</keyword>
<dbReference type="RefSeq" id="XP_043185897.1">
    <property type="nucleotide sequence ID" value="XM_043330552.1"/>
</dbReference>
<dbReference type="InterPro" id="IPR001584">
    <property type="entry name" value="Integrase_cat-core"/>
</dbReference>
<evidence type="ECO:0000256" key="12">
    <source>
        <dbReference type="ARBA" id="ARBA00023172"/>
    </source>
</evidence>
<dbReference type="GO" id="GO:0005634">
    <property type="term" value="C:nucleus"/>
    <property type="evidence" value="ECO:0007669"/>
    <property type="project" value="UniProtKB-SubCell"/>
</dbReference>
<feature type="domain" description="Integrase catalytic" evidence="15">
    <location>
        <begin position="145"/>
        <end position="304"/>
    </location>
</feature>
<name>A0A8H8P5K4_9AGAM</name>
<dbReference type="AlphaFoldDB" id="A0A8H8P5K4"/>
<keyword evidence="8" id="KW-0229">DNA integration</keyword>
<feature type="domain" description="Chromo" evidence="14">
    <location>
        <begin position="441"/>
        <end position="491"/>
    </location>
</feature>
<dbReference type="PROSITE" id="PS00598">
    <property type="entry name" value="CHROMO_1"/>
    <property type="match status" value="1"/>
</dbReference>
<dbReference type="InterPro" id="IPR000953">
    <property type="entry name" value="Chromo/chromo_shadow_dom"/>
</dbReference>
<dbReference type="GO" id="GO:0003723">
    <property type="term" value="F:RNA binding"/>
    <property type="evidence" value="ECO:0007669"/>
    <property type="project" value="UniProtKB-KW"/>
</dbReference>
<keyword evidence="3" id="KW-0479">Metal-binding</keyword>
<evidence type="ECO:0000256" key="4">
    <source>
        <dbReference type="ARBA" id="ARBA00022750"/>
    </source>
</evidence>
<dbReference type="Gene3D" id="1.10.340.70">
    <property type="match status" value="1"/>
</dbReference>
<evidence type="ECO:0000259" key="15">
    <source>
        <dbReference type="PROSITE" id="PS50994"/>
    </source>
</evidence>
<dbReference type="PANTHER" id="PTHR37984:SF15">
    <property type="entry name" value="INTEGRASE CATALYTIC DOMAIN-CONTAINING PROTEIN"/>
    <property type="match status" value="1"/>
</dbReference>
<dbReference type="InterPro" id="IPR036397">
    <property type="entry name" value="RNaseH_sf"/>
</dbReference>
<accession>A0A8H8P5K4</accession>
<dbReference type="GO" id="GO:0015074">
    <property type="term" value="P:DNA integration"/>
    <property type="evidence" value="ECO:0007669"/>
    <property type="project" value="UniProtKB-KW"/>
</dbReference>
<keyword evidence="7" id="KW-0694">RNA-binding</keyword>
<keyword evidence="10" id="KW-0239">DNA-directed DNA polymerase</keyword>
<evidence type="ECO:0000256" key="10">
    <source>
        <dbReference type="ARBA" id="ARBA00022932"/>
    </source>
</evidence>
<keyword evidence="10" id="KW-0548">Nucleotidyltransferase</keyword>
<dbReference type="GO" id="GO:0006508">
    <property type="term" value="P:proteolysis"/>
    <property type="evidence" value="ECO:0007669"/>
    <property type="project" value="UniProtKB-KW"/>
</dbReference>
<dbReference type="GO" id="GO:0006310">
    <property type="term" value="P:DNA recombination"/>
    <property type="evidence" value="ECO:0007669"/>
    <property type="project" value="UniProtKB-KW"/>
</dbReference>
<dbReference type="PANTHER" id="PTHR37984">
    <property type="entry name" value="PROTEIN CBG26694"/>
    <property type="match status" value="1"/>
</dbReference>
<dbReference type="GO" id="GO:0004190">
    <property type="term" value="F:aspartic-type endopeptidase activity"/>
    <property type="evidence" value="ECO:0007669"/>
    <property type="project" value="UniProtKB-KW"/>
</dbReference>
<sequence>MLPEPVFANTALVMPEKELQHQIESSLDQDKSLEEILQFLQNKSKAPPSIKQAFKDYQMEAGLLFYQGRIVVPDIGTLQTELLCIYHDSPLAGHPGRQWTLELVLRNYYWPGICADTYWHVDSCETCQQIRKPKYAPLPPQPLELPTRPWQHVSYDMIVDLPNDRNCNSILVIVDSFTKYGIFVKCSKKLKAPELAELFLENVWKRHGMPKKTVLDRGRVFNNKFLKALYKRLGIDPHFSSAYHPQSNGQTEQVNPSIEHFLRAYSGINQRDWTKWLPMAEFAYNNAVHSSTGKTPFKALYGWEPTLTLSNVPTDVPEANKLANLMEAQWREVEATLWQSKSQMVAGEAGSPTEFEVGEEVWLDAKNVKLKTLSPKLTEQQLGPFKVTEKISDRAYCLELPPTMQIHNVFYVGLLSKVKQDSNQAFENRLPPITVDGEEEYKVEGITDAEERDRKWFFRVKWKGYGSEENTWEPQENLKNTGKILKKYEEEMKKKALGAAKALRGGAVL</sequence>
<dbReference type="Pfam" id="PF24626">
    <property type="entry name" value="SH3_Tf2-1"/>
    <property type="match status" value="1"/>
</dbReference>
<dbReference type="SUPFAM" id="SSF53098">
    <property type="entry name" value="Ribonuclease H-like"/>
    <property type="match status" value="1"/>
</dbReference>
<dbReference type="GO" id="GO:0003677">
    <property type="term" value="F:DNA binding"/>
    <property type="evidence" value="ECO:0007669"/>
    <property type="project" value="UniProtKB-KW"/>
</dbReference>
<dbReference type="Proteomes" id="UP000650533">
    <property type="component" value="Chromosome 14"/>
</dbReference>
<protein>
    <submittedName>
        <fullName evidence="16">Retrotransposable element Tf2 protein</fullName>
    </submittedName>
</protein>